<evidence type="ECO:0000256" key="1">
    <source>
        <dbReference type="SAM" id="MobiDB-lite"/>
    </source>
</evidence>
<dbReference type="EMBL" id="WWBZ02000011">
    <property type="protein sequence ID" value="KAF4311187.1"/>
    <property type="molecule type" value="Genomic_DNA"/>
</dbReference>
<proteinExistence type="predicted"/>
<dbReference type="Proteomes" id="UP000572817">
    <property type="component" value="Unassembled WGS sequence"/>
</dbReference>
<feature type="region of interest" description="Disordered" evidence="1">
    <location>
        <begin position="67"/>
        <end position="134"/>
    </location>
</feature>
<feature type="compositionally biased region" description="Low complexity" evidence="1">
    <location>
        <begin position="119"/>
        <end position="134"/>
    </location>
</feature>
<comment type="caution">
    <text evidence="2">The sequence shown here is derived from an EMBL/GenBank/DDBJ whole genome shotgun (WGS) entry which is preliminary data.</text>
</comment>
<feature type="region of interest" description="Disordered" evidence="1">
    <location>
        <begin position="1"/>
        <end position="26"/>
    </location>
</feature>
<name>A0A8H4NDG8_9PEZI</name>
<evidence type="ECO:0000313" key="2">
    <source>
        <dbReference type="EMBL" id="KAF4311187.1"/>
    </source>
</evidence>
<evidence type="ECO:0000313" key="3">
    <source>
        <dbReference type="Proteomes" id="UP000572817"/>
    </source>
</evidence>
<reference evidence="2" key="1">
    <citation type="submission" date="2020-04" db="EMBL/GenBank/DDBJ databases">
        <title>Genome Assembly and Annotation of Botryosphaeria dothidea sdau 11-99, a Latent Pathogen of Apple Fruit Ring Rot in China.</title>
        <authorList>
            <person name="Yu C."/>
            <person name="Diao Y."/>
            <person name="Lu Q."/>
            <person name="Zhao J."/>
            <person name="Cui S."/>
            <person name="Peng C."/>
            <person name="He B."/>
            <person name="Liu H."/>
        </authorList>
    </citation>
    <scope>NUCLEOTIDE SEQUENCE [LARGE SCALE GENOMIC DNA]</scope>
    <source>
        <strain evidence="2">Sdau11-99</strain>
    </source>
</reference>
<sequence>MPAPIITSLAEPFSPTLETPILPPSPTVEDFRMAKEIEMAKCEQAQKRLRILEEQLGQMNSACEQSIENIQHSGGEVKHAQDASKAPPASKQSGSSASAPPMKRKSSLNGAAAPFVPTSAKSGNSAASSNAGSS</sequence>
<dbReference type="OrthoDB" id="10450676at2759"/>
<keyword evidence="3" id="KW-1185">Reference proteome</keyword>
<accession>A0A8H4NDG8</accession>
<protein>
    <submittedName>
        <fullName evidence="2">Uncharacterized protein</fullName>
    </submittedName>
</protein>
<organism evidence="2 3">
    <name type="scientific">Botryosphaeria dothidea</name>
    <dbReference type="NCBI Taxonomy" id="55169"/>
    <lineage>
        <taxon>Eukaryota</taxon>
        <taxon>Fungi</taxon>
        <taxon>Dikarya</taxon>
        <taxon>Ascomycota</taxon>
        <taxon>Pezizomycotina</taxon>
        <taxon>Dothideomycetes</taxon>
        <taxon>Dothideomycetes incertae sedis</taxon>
        <taxon>Botryosphaeriales</taxon>
        <taxon>Botryosphaeriaceae</taxon>
        <taxon>Botryosphaeria</taxon>
    </lineage>
</organism>
<gene>
    <name evidence="2" type="ORF">GTA08_BOTSDO13268</name>
</gene>
<dbReference type="AlphaFoldDB" id="A0A8H4NDG8"/>